<dbReference type="InterPro" id="IPR025944">
    <property type="entry name" value="Sigma_54_int_dom_CS"/>
</dbReference>
<feature type="domain" description="Sigma-54 factor interaction" evidence="6">
    <location>
        <begin position="137"/>
        <end position="365"/>
    </location>
</feature>
<name>A0ABS2PCN5_9BACL</name>
<dbReference type="PROSITE" id="PS00688">
    <property type="entry name" value="SIGMA54_INTERACT_3"/>
    <property type="match status" value="1"/>
</dbReference>
<dbReference type="CDD" id="cd00130">
    <property type="entry name" value="PAS"/>
    <property type="match status" value="1"/>
</dbReference>
<dbReference type="PROSITE" id="PS00675">
    <property type="entry name" value="SIGMA54_INTERACT_1"/>
    <property type="match status" value="1"/>
</dbReference>
<dbReference type="InterPro" id="IPR058031">
    <property type="entry name" value="AAA_lid_NorR"/>
</dbReference>
<dbReference type="Pfam" id="PF00158">
    <property type="entry name" value="Sigma54_activat"/>
    <property type="match status" value="1"/>
</dbReference>
<proteinExistence type="predicted"/>
<sequence length="450" mass="50743">MLEDHIIESIQDGVLVINEEGIVVKINTEYTLITGVEREEILGRPLSDVRPNAQLVQTLTDGKKRTGVFRKLQGREYVVDMAPIYEEGKIIGAVSVCKGKDEVVELLDLLNVQQKRIQHLEEVLHSNYRSNYTFENIIGNQGGLKGTIAVAKKAANVTFPVLLTGESGSGKEMFAQAIHQASQRTNRAFIPVNCAAFPKELMESELFGYETGAFTHANKMGKSGLFQAAHEGTLFLDEVGEMPLELQVKLLRVLQEGKIRKIGGVKEKEVDVRIIAATNQNLYERVQKGLFREDLYYRLCVIHLKVPSLRDRKEDLPELVEHISKNYTVNDRKVVVSREAMRTLASNAWPGNVRELKNALYYALSMMTTHELEVSHLPEAVRTQKQPISHSSQTHTDSSLADYVQIAEQQYIEQVLNQFEDSYSGKQQAAQKLEISVATLYNKLKRIYKG</sequence>
<evidence type="ECO:0000313" key="8">
    <source>
        <dbReference type="EMBL" id="MBM7633101.1"/>
    </source>
</evidence>
<dbReference type="Pfam" id="PF00989">
    <property type="entry name" value="PAS"/>
    <property type="match status" value="1"/>
</dbReference>
<dbReference type="InterPro" id="IPR003593">
    <property type="entry name" value="AAA+_ATPase"/>
</dbReference>
<dbReference type="InterPro" id="IPR025662">
    <property type="entry name" value="Sigma_54_int_dom_ATP-bd_1"/>
</dbReference>
<evidence type="ECO:0000259" key="6">
    <source>
        <dbReference type="PROSITE" id="PS50045"/>
    </source>
</evidence>
<dbReference type="SUPFAM" id="SSF52540">
    <property type="entry name" value="P-loop containing nucleoside triphosphate hydrolases"/>
    <property type="match status" value="1"/>
</dbReference>
<organism evidence="8 9">
    <name type="scientific">Geomicrobium sediminis</name>
    <dbReference type="NCBI Taxonomy" id="1347788"/>
    <lineage>
        <taxon>Bacteria</taxon>
        <taxon>Bacillati</taxon>
        <taxon>Bacillota</taxon>
        <taxon>Bacilli</taxon>
        <taxon>Bacillales</taxon>
        <taxon>Geomicrobium</taxon>
    </lineage>
</organism>
<dbReference type="Pfam" id="PF25601">
    <property type="entry name" value="AAA_lid_14"/>
    <property type="match status" value="1"/>
</dbReference>
<dbReference type="Gene3D" id="3.30.450.20">
    <property type="entry name" value="PAS domain"/>
    <property type="match status" value="1"/>
</dbReference>
<dbReference type="PANTHER" id="PTHR32071">
    <property type="entry name" value="TRANSCRIPTIONAL REGULATORY PROTEIN"/>
    <property type="match status" value="1"/>
</dbReference>
<dbReference type="Gene3D" id="3.40.50.300">
    <property type="entry name" value="P-loop containing nucleotide triphosphate hydrolases"/>
    <property type="match status" value="1"/>
</dbReference>
<keyword evidence="2" id="KW-0067">ATP-binding</keyword>
<gene>
    <name evidence="8" type="ORF">JOD17_002195</name>
</gene>
<dbReference type="RefSeq" id="WP_204697649.1">
    <property type="nucleotide sequence ID" value="NZ_JAFBEC010000006.1"/>
</dbReference>
<dbReference type="Gene3D" id="1.10.8.60">
    <property type="match status" value="1"/>
</dbReference>
<accession>A0ABS2PCN5</accession>
<protein>
    <submittedName>
        <fullName evidence="8">PAS domain S-box-containing protein</fullName>
    </submittedName>
</protein>
<dbReference type="SMART" id="SM00091">
    <property type="entry name" value="PAS"/>
    <property type="match status" value="1"/>
</dbReference>
<comment type="caution">
    <text evidence="8">The sequence shown here is derived from an EMBL/GenBank/DDBJ whole genome shotgun (WGS) entry which is preliminary data.</text>
</comment>
<dbReference type="InterPro" id="IPR027417">
    <property type="entry name" value="P-loop_NTPase"/>
</dbReference>
<dbReference type="SMART" id="SM00382">
    <property type="entry name" value="AAA"/>
    <property type="match status" value="1"/>
</dbReference>
<dbReference type="InterPro" id="IPR009057">
    <property type="entry name" value="Homeodomain-like_sf"/>
</dbReference>
<evidence type="ECO:0000256" key="3">
    <source>
        <dbReference type="ARBA" id="ARBA00023015"/>
    </source>
</evidence>
<dbReference type="InterPro" id="IPR000014">
    <property type="entry name" value="PAS"/>
</dbReference>
<dbReference type="Proteomes" id="UP000741863">
    <property type="component" value="Unassembled WGS sequence"/>
</dbReference>
<evidence type="ECO:0000256" key="4">
    <source>
        <dbReference type="ARBA" id="ARBA00023125"/>
    </source>
</evidence>
<keyword evidence="9" id="KW-1185">Reference proteome</keyword>
<evidence type="ECO:0000256" key="2">
    <source>
        <dbReference type="ARBA" id="ARBA00022840"/>
    </source>
</evidence>
<dbReference type="CDD" id="cd00009">
    <property type="entry name" value="AAA"/>
    <property type="match status" value="1"/>
</dbReference>
<dbReference type="PROSITE" id="PS50112">
    <property type="entry name" value="PAS"/>
    <property type="match status" value="1"/>
</dbReference>
<evidence type="ECO:0000313" key="9">
    <source>
        <dbReference type="Proteomes" id="UP000741863"/>
    </source>
</evidence>
<feature type="domain" description="PAS" evidence="7">
    <location>
        <begin position="5"/>
        <end position="44"/>
    </location>
</feature>
<evidence type="ECO:0000259" key="7">
    <source>
        <dbReference type="PROSITE" id="PS50112"/>
    </source>
</evidence>
<keyword evidence="3" id="KW-0805">Transcription regulation</keyword>
<dbReference type="EMBL" id="JAFBEC010000006">
    <property type="protein sequence ID" value="MBM7633101.1"/>
    <property type="molecule type" value="Genomic_DNA"/>
</dbReference>
<evidence type="ECO:0000256" key="5">
    <source>
        <dbReference type="ARBA" id="ARBA00023163"/>
    </source>
</evidence>
<dbReference type="InterPro" id="IPR025943">
    <property type="entry name" value="Sigma_54_int_dom_ATP-bd_2"/>
</dbReference>
<dbReference type="InterPro" id="IPR013767">
    <property type="entry name" value="PAS_fold"/>
</dbReference>
<dbReference type="Gene3D" id="1.10.10.60">
    <property type="entry name" value="Homeodomain-like"/>
    <property type="match status" value="1"/>
</dbReference>
<keyword evidence="4" id="KW-0238">DNA-binding</keyword>
<keyword evidence="5" id="KW-0804">Transcription</keyword>
<dbReference type="SUPFAM" id="SSF55785">
    <property type="entry name" value="PYP-like sensor domain (PAS domain)"/>
    <property type="match status" value="1"/>
</dbReference>
<dbReference type="InterPro" id="IPR035965">
    <property type="entry name" value="PAS-like_dom_sf"/>
</dbReference>
<dbReference type="InterPro" id="IPR002078">
    <property type="entry name" value="Sigma_54_int"/>
</dbReference>
<keyword evidence="1" id="KW-0547">Nucleotide-binding</keyword>
<reference evidence="8 9" key="1">
    <citation type="submission" date="2021-01" db="EMBL/GenBank/DDBJ databases">
        <title>Genomic Encyclopedia of Type Strains, Phase IV (KMG-IV): sequencing the most valuable type-strain genomes for metagenomic binning, comparative biology and taxonomic classification.</title>
        <authorList>
            <person name="Goeker M."/>
        </authorList>
    </citation>
    <scope>NUCLEOTIDE SEQUENCE [LARGE SCALE GENOMIC DNA]</scope>
    <source>
        <strain evidence="8 9">DSM 25540</strain>
    </source>
</reference>
<dbReference type="PROSITE" id="PS00676">
    <property type="entry name" value="SIGMA54_INTERACT_2"/>
    <property type="match status" value="1"/>
</dbReference>
<dbReference type="PROSITE" id="PS50045">
    <property type="entry name" value="SIGMA54_INTERACT_4"/>
    <property type="match status" value="1"/>
</dbReference>
<dbReference type="NCBIfam" id="TIGR00229">
    <property type="entry name" value="sensory_box"/>
    <property type="match status" value="1"/>
</dbReference>
<dbReference type="SUPFAM" id="SSF46689">
    <property type="entry name" value="Homeodomain-like"/>
    <property type="match status" value="1"/>
</dbReference>
<evidence type="ECO:0000256" key="1">
    <source>
        <dbReference type="ARBA" id="ARBA00022741"/>
    </source>
</evidence>